<evidence type="ECO:0000313" key="1">
    <source>
        <dbReference type="EMBL" id="THV48801.1"/>
    </source>
</evidence>
<reference evidence="1 2" key="1">
    <citation type="submission" date="2017-12" db="EMBL/GenBank/DDBJ databases">
        <title>Comparative genomics of Botrytis spp.</title>
        <authorList>
            <person name="Valero-Jimenez C.A."/>
            <person name="Tapia P."/>
            <person name="Veloso J."/>
            <person name="Silva-Moreno E."/>
            <person name="Staats M."/>
            <person name="Valdes J.H."/>
            <person name="Van Kan J.A.L."/>
        </authorList>
    </citation>
    <scope>NUCLEOTIDE SEQUENCE [LARGE SCALE GENOMIC DNA]</scope>
    <source>
        <strain evidence="1 2">MUCL435</strain>
    </source>
</reference>
<comment type="caution">
    <text evidence="1">The sequence shown here is derived from an EMBL/GenBank/DDBJ whole genome shotgun (WGS) entry which is preliminary data.</text>
</comment>
<protein>
    <submittedName>
        <fullName evidence="1">Uncharacterized protein</fullName>
    </submittedName>
</protein>
<gene>
    <name evidence="1" type="ORF">BGAL_0227g00120</name>
</gene>
<dbReference type="EMBL" id="PQXL01000227">
    <property type="protein sequence ID" value="THV48801.1"/>
    <property type="molecule type" value="Genomic_DNA"/>
</dbReference>
<organism evidence="1 2">
    <name type="scientific">Botrytis galanthina</name>
    <dbReference type="NCBI Taxonomy" id="278940"/>
    <lineage>
        <taxon>Eukaryota</taxon>
        <taxon>Fungi</taxon>
        <taxon>Dikarya</taxon>
        <taxon>Ascomycota</taxon>
        <taxon>Pezizomycotina</taxon>
        <taxon>Leotiomycetes</taxon>
        <taxon>Helotiales</taxon>
        <taxon>Sclerotiniaceae</taxon>
        <taxon>Botrytis</taxon>
    </lineage>
</organism>
<dbReference type="AlphaFoldDB" id="A0A4S8QWF0"/>
<keyword evidence="2" id="KW-1185">Reference proteome</keyword>
<dbReference type="Proteomes" id="UP000308671">
    <property type="component" value="Unassembled WGS sequence"/>
</dbReference>
<dbReference type="OrthoDB" id="10396526at2759"/>
<evidence type="ECO:0000313" key="2">
    <source>
        <dbReference type="Proteomes" id="UP000308671"/>
    </source>
</evidence>
<proteinExistence type="predicted"/>
<sequence>MAKEKQLQWKILESHAVMDALVKNDVSIDPHGVALSHTEKEVSSFLIKSESARLVPRFLKIYSIDDVSWRKVLNYALENKRRMLVELPLQQAVRDNIAVEEYGFPLTKGVTYKESHPDLLRFITSLPERDNKIPLRALVSQSTV</sequence>
<accession>A0A4S8QWF0</accession>
<name>A0A4S8QWF0_9HELO</name>